<dbReference type="GO" id="GO:0046872">
    <property type="term" value="F:metal ion binding"/>
    <property type="evidence" value="ECO:0007669"/>
    <property type="project" value="UniProtKB-KW"/>
</dbReference>
<dbReference type="PANTHER" id="PTHR23422">
    <property type="entry name" value="DIPEPTIDYL PEPTIDASE III-RELATED"/>
    <property type="match status" value="1"/>
</dbReference>
<dbReference type="InterPro" id="IPR039461">
    <property type="entry name" value="Peptidase_M49"/>
</dbReference>
<dbReference type="AlphaFoldDB" id="A0A545V6K9"/>
<evidence type="ECO:0000256" key="2">
    <source>
        <dbReference type="ARBA" id="ARBA00022801"/>
    </source>
</evidence>
<keyword evidence="4" id="KW-1185">Reference proteome</keyword>
<protein>
    <submittedName>
        <fullName evidence="3">Dipeptidyl peptidase III</fullName>
    </submittedName>
</protein>
<gene>
    <name evidence="3" type="ORF">IF1G_04582</name>
</gene>
<proteinExistence type="predicted"/>
<accession>A0A545V6K9</accession>
<dbReference type="OrthoDB" id="4694525at2759"/>
<dbReference type="GO" id="GO:0005737">
    <property type="term" value="C:cytoplasm"/>
    <property type="evidence" value="ECO:0007669"/>
    <property type="project" value="TreeGrafter"/>
</dbReference>
<keyword evidence="2" id="KW-0378">Hydrolase</keyword>
<dbReference type="GO" id="GO:0008239">
    <property type="term" value="F:dipeptidyl-peptidase activity"/>
    <property type="evidence" value="ECO:0007669"/>
    <property type="project" value="TreeGrafter"/>
</dbReference>
<comment type="caution">
    <text evidence="3">The sequence shown here is derived from an EMBL/GenBank/DDBJ whole genome shotgun (WGS) entry which is preliminary data.</text>
</comment>
<dbReference type="PANTHER" id="PTHR23422:SF11">
    <property type="entry name" value="DIPEPTIDYL PEPTIDASE 3"/>
    <property type="match status" value="1"/>
</dbReference>
<name>A0A545V6K9_9HYPO</name>
<dbReference type="Pfam" id="PF03571">
    <property type="entry name" value="Peptidase_M49"/>
    <property type="match status" value="1"/>
</dbReference>
<sequence>MENGLLADSGASICAIPCAEAFAGLSEAETLYVHHMCRASFEGTRIVLRQTSAESESIYDLICELSRVANGNWLGLATQMDVGRQDIEFFLEYAAMFLGNLGNYRSTGDQKFIPRVDATVLGQLCQVSSSTKELFDIASEGMYAESPYRYGYSADNTRASGYYPGPETISENDITAVQNYLQSNDILPENTRVAKASSDSGVPCFVLHTASSDPGAFEKPDIKHEMDGGSVSFEPGDHSEQLVRVVQELSLAVAHAATEEQKSMISALIECFRTGNHQHFKTAQTSWVRDHSPNVETVIGFIETYQDPHGVRGAWEGIVAVVNQQQSHKFSTLVDRSSEFIAKLPWNGKGAGLEDGELSCFESTNFVKPGFTSLDTIGFLKSESPAGLNLPNFEDICQNVGSKNLAFGNVNLANPLDEVIPFILPEELQFLRDNRENAFEVLVACHELLGHGSGRLLVEHSPGEYNFSITSPPLNPITGLPVQSWYKPGETWSSVFGADANAIEECRADGVSLILITDEEILRIFGYSNSSKVSADDIMYAGFLTFLYGTINGLSRWDPETKKWGQSQARGKFALLKCLLDSSPELLHIMETADDLKIVLDRTKIRSHAVPALSKFLLQLQVFKSTADSQQGIPFFDNHSRVDEKFAGYRRIVTQKSVPRIQYVQPNTVLENGVVQLREYPATKEGLIQSWVERDV</sequence>
<dbReference type="Gene3D" id="3.30.540.30">
    <property type="match status" value="3"/>
</dbReference>
<dbReference type="EMBL" id="SPUK01000005">
    <property type="protein sequence ID" value="TQV97342.1"/>
    <property type="molecule type" value="Genomic_DNA"/>
</dbReference>
<keyword evidence="1" id="KW-0479">Metal-binding</keyword>
<organism evidence="3 4">
    <name type="scientific">Cordyceps javanica</name>
    <dbReference type="NCBI Taxonomy" id="43265"/>
    <lineage>
        <taxon>Eukaryota</taxon>
        <taxon>Fungi</taxon>
        <taxon>Dikarya</taxon>
        <taxon>Ascomycota</taxon>
        <taxon>Pezizomycotina</taxon>
        <taxon>Sordariomycetes</taxon>
        <taxon>Hypocreomycetidae</taxon>
        <taxon>Hypocreales</taxon>
        <taxon>Cordycipitaceae</taxon>
        <taxon>Cordyceps</taxon>
    </lineage>
</organism>
<dbReference type="Proteomes" id="UP000315783">
    <property type="component" value="Unassembled WGS sequence"/>
</dbReference>
<evidence type="ECO:0000313" key="3">
    <source>
        <dbReference type="EMBL" id="TQV97342.1"/>
    </source>
</evidence>
<evidence type="ECO:0000256" key="1">
    <source>
        <dbReference type="ARBA" id="ARBA00022723"/>
    </source>
</evidence>
<evidence type="ECO:0000313" key="4">
    <source>
        <dbReference type="Proteomes" id="UP000315783"/>
    </source>
</evidence>
<reference evidence="3 4" key="1">
    <citation type="journal article" date="2019" name="Appl. Microbiol. Biotechnol.">
        <title>Genome sequence of Isaria javanica and comparative genome analysis insights into family S53 peptidase evolution in fungal entomopathogens.</title>
        <authorList>
            <person name="Lin R."/>
            <person name="Zhang X."/>
            <person name="Xin B."/>
            <person name="Zou M."/>
            <person name="Gao Y."/>
            <person name="Qin F."/>
            <person name="Hu Q."/>
            <person name="Xie B."/>
            <person name="Cheng X."/>
        </authorList>
    </citation>
    <scope>NUCLEOTIDE SEQUENCE [LARGE SCALE GENOMIC DNA]</scope>
    <source>
        <strain evidence="3 4">IJ1G</strain>
    </source>
</reference>